<name>A0A1L9MT65_ASPTC</name>
<gene>
    <name evidence="2" type="ORF">ASPTUDRAFT_841944</name>
</gene>
<keyword evidence="1" id="KW-1133">Transmembrane helix</keyword>
<organism evidence="2 3">
    <name type="scientific">Aspergillus tubingensis (strain CBS 134.48)</name>
    <dbReference type="NCBI Taxonomy" id="767770"/>
    <lineage>
        <taxon>Eukaryota</taxon>
        <taxon>Fungi</taxon>
        <taxon>Dikarya</taxon>
        <taxon>Ascomycota</taxon>
        <taxon>Pezizomycotina</taxon>
        <taxon>Eurotiomycetes</taxon>
        <taxon>Eurotiomycetidae</taxon>
        <taxon>Eurotiales</taxon>
        <taxon>Aspergillaceae</taxon>
        <taxon>Aspergillus</taxon>
        <taxon>Aspergillus subgen. Circumdati</taxon>
    </lineage>
</organism>
<dbReference type="AlphaFoldDB" id="A0A1L9MT65"/>
<dbReference type="Proteomes" id="UP000184304">
    <property type="component" value="Unassembled WGS sequence"/>
</dbReference>
<dbReference type="EMBL" id="KV878207">
    <property type="protein sequence ID" value="OJI80174.1"/>
    <property type="molecule type" value="Genomic_DNA"/>
</dbReference>
<sequence>MNRRLIELCMKFNGRHVNGIVNIPTLWSAASLFSRSAAQAQFSSRCLTASSLPAKSTCRSSIALPAVGFTSIFCACLLVLKCLKK</sequence>
<evidence type="ECO:0000256" key="1">
    <source>
        <dbReference type="SAM" id="Phobius"/>
    </source>
</evidence>
<feature type="transmembrane region" description="Helical" evidence="1">
    <location>
        <begin position="62"/>
        <end position="80"/>
    </location>
</feature>
<protein>
    <submittedName>
        <fullName evidence="2">Uncharacterized protein</fullName>
    </submittedName>
</protein>
<keyword evidence="1" id="KW-0472">Membrane</keyword>
<keyword evidence="1" id="KW-0812">Transmembrane</keyword>
<keyword evidence="3" id="KW-1185">Reference proteome</keyword>
<accession>A0A1L9MT65</accession>
<reference evidence="3" key="1">
    <citation type="journal article" date="2017" name="Genome Biol.">
        <title>Comparative genomics reveals high biological diversity and specific adaptations in the industrially and medically important fungal genus Aspergillus.</title>
        <authorList>
            <person name="de Vries R.P."/>
            <person name="Riley R."/>
            <person name="Wiebenga A."/>
            <person name="Aguilar-Osorio G."/>
            <person name="Amillis S."/>
            <person name="Uchima C.A."/>
            <person name="Anderluh G."/>
            <person name="Asadollahi M."/>
            <person name="Askin M."/>
            <person name="Barry K."/>
            <person name="Battaglia E."/>
            <person name="Bayram O."/>
            <person name="Benocci T."/>
            <person name="Braus-Stromeyer S.A."/>
            <person name="Caldana C."/>
            <person name="Canovas D."/>
            <person name="Cerqueira G.C."/>
            <person name="Chen F."/>
            <person name="Chen W."/>
            <person name="Choi C."/>
            <person name="Clum A."/>
            <person name="Dos Santos R.A."/>
            <person name="Damasio A.R."/>
            <person name="Diallinas G."/>
            <person name="Emri T."/>
            <person name="Fekete E."/>
            <person name="Flipphi M."/>
            <person name="Freyberg S."/>
            <person name="Gallo A."/>
            <person name="Gournas C."/>
            <person name="Habgood R."/>
            <person name="Hainaut M."/>
            <person name="Harispe M.L."/>
            <person name="Henrissat B."/>
            <person name="Hilden K.S."/>
            <person name="Hope R."/>
            <person name="Hossain A."/>
            <person name="Karabika E."/>
            <person name="Karaffa L."/>
            <person name="Karanyi Z."/>
            <person name="Krasevec N."/>
            <person name="Kuo A."/>
            <person name="Kusch H."/>
            <person name="LaButti K."/>
            <person name="Lagendijk E.L."/>
            <person name="Lapidus A."/>
            <person name="Levasseur A."/>
            <person name="Lindquist E."/>
            <person name="Lipzen A."/>
            <person name="Logrieco A.F."/>
            <person name="MacCabe A."/>
            <person name="Maekelae M.R."/>
            <person name="Malavazi I."/>
            <person name="Melin P."/>
            <person name="Meyer V."/>
            <person name="Mielnichuk N."/>
            <person name="Miskei M."/>
            <person name="Molnar A.P."/>
            <person name="Mule G."/>
            <person name="Ngan C.Y."/>
            <person name="Orejas M."/>
            <person name="Orosz E."/>
            <person name="Ouedraogo J.P."/>
            <person name="Overkamp K.M."/>
            <person name="Park H.-S."/>
            <person name="Perrone G."/>
            <person name="Piumi F."/>
            <person name="Punt P.J."/>
            <person name="Ram A.F."/>
            <person name="Ramon A."/>
            <person name="Rauscher S."/>
            <person name="Record E."/>
            <person name="Riano-Pachon D.M."/>
            <person name="Robert V."/>
            <person name="Roehrig J."/>
            <person name="Ruller R."/>
            <person name="Salamov A."/>
            <person name="Salih N.S."/>
            <person name="Samson R.A."/>
            <person name="Sandor E."/>
            <person name="Sanguinetti M."/>
            <person name="Schuetze T."/>
            <person name="Sepcic K."/>
            <person name="Shelest E."/>
            <person name="Sherlock G."/>
            <person name="Sophianopoulou V."/>
            <person name="Squina F.M."/>
            <person name="Sun H."/>
            <person name="Susca A."/>
            <person name="Todd R.B."/>
            <person name="Tsang A."/>
            <person name="Unkles S.E."/>
            <person name="van de Wiele N."/>
            <person name="van Rossen-Uffink D."/>
            <person name="Oliveira J.V."/>
            <person name="Vesth T.C."/>
            <person name="Visser J."/>
            <person name="Yu J.-H."/>
            <person name="Zhou M."/>
            <person name="Andersen M.R."/>
            <person name="Archer D.B."/>
            <person name="Baker S.E."/>
            <person name="Benoit I."/>
            <person name="Brakhage A.A."/>
            <person name="Braus G.H."/>
            <person name="Fischer R."/>
            <person name="Frisvad J.C."/>
            <person name="Goldman G.H."/>
            <person name="Houbraken J."/>
            <person name="Oakley B."/>
            <person name="Pocsi I."/>
            <person name="Scazzocchio C."/>
            <person name="Seiboth B."/>
            <person name="vanKuyk P.A."/>
            <person name="Wortman J."/>
            <person name="Dyer P.S."/>
            <person name="Grigoriev I.V."/>
        </authorList>
    </citation>
    <scope>NUCLEOTIDE SEQUENCE [LARGE SCALE GENOMIC DNA]</scope>
    <source>
        <strain evidence="3">CBS 134.48</strain>
    </source>
</reference>
<evidence type="ECO:0000313" key="3">
    <source>
        <dbReference type="Proteomes" id="UP000184304"/>
    </source>
</evidence>
<evidence type="ECO:0000313" key="2">
    <source>
        <dbReference type="EMBL" id="OJI80174.1"/>
    </source>
</evidence>
<proteinExistence type="predicted"/>
<dbReference type="VEuPathDB" id="FungiDB:ASPTUDRAFT_841944"/>